<protein>
    <recommendedName>
        <fullName evidence="3">Flagellar protein FlgN</fullName>
    </recommendedName>
</protein>
<sequence length="108" mass="11450">MSEMVLDRLIASQESLIAALDGDEAEAIEQALTGFAEAIGGLKGVAGWRDAPSVVTRVTHALQLAEAARIRTVYLADRPRRQIERLTAAGSGRVAAGLAYGRNGMMRA</sequence>
<evidence type="ECO:0008006" key="3">
    <source>
        <dbReference type="Google" id="ProtNLM"/>
    </source>
</evidence>
<proteinExistence type="predicted"/>
<keyword evidence="2" id="KW-1185">Reference proteome</keyword>
<gene>
    <name evidence="1" type="ORF">FOY91_21260</name>
</gene>
<name>A0A558QRD7_9SPHN</name>
<evidence type="ECO:0000313" key="1">
    <source>
        <dbReference type="EMBL" id="TVV69632.1"/>
    </source>
</evidence>
<accession>A0A558QRD7</accession>
<organism evidence="1 2">
    <name type="scientific">Alterirhizorhabdus solaris</name>
    <dbReference type="NCBI Taxonomy" id="2529389"/>
    <lineage>
        <taxon>Bacteria</taxon>
        <taxon>Pseudomonadati</taxon>
        <taxon>Pseudomonadota</taxon>
        <taxon>Alphaproteobacteria</taxon>
        <taxon>Sphingomonadales</taxon>
        <taxon>Rhizorhabdaceae</taxon>
        <taxon>Alterirhizorhabdus</taxon>
    </lineage>
</organism>
<dbReference type="RefSeq" id="WP_145156061.1">
    <property type="nucleotide sequence ID" value="NZ_VNIM01000202.1"/>
</dbReference>
<dbReference type="EMBL" id="VNIM01000202">
    <property type="protein sequence ID" value="TVV69632.1"/>
    <property type="molecule type" value="Genomic_DNA"/>
</dbReference>
<comment type="caution">
    <text evidence="1">The sequence shown here is derived from an EMBL/GenBank/DDBJ whole genome shotgun (WGS) entry which is preliminary data.</text>
</comment>
<reference evidence="1 2" key="1">
    <citation type="submission" date="2019-07" db="EMBL/GenBank/DDBJ databases">
        <title>Sphingomonas solaris sp. nov., isolated from a solar panel from Boston, Massachusetts.</title>
        <authorList>
            <person name="Tanner K."/>
            <person name="Pascual J."/>
            <person name="Mancuso C."/>
            <person name="Pereto J."/>
            <person name="Khalil A."/>
            <person name="Vilanova C."/>
        </authorList>
    </citation>
    <scope>NUCLEOTIDE SEQUENCE [LARGE SCALE GENOMIC DNA]</scope>
    <source>
        <strain evidence="1 2">R4DWN</strain>
    </source>
</reference>
<evidence type="ECO:0000313" key="2">
    <source>
        <dbReference type="Proteomes" id="UP000318681"/>
    </source>
</evidence>
<dbReference type="OrthoDB" id="7583380at2"/>
<dbReference type="AlphaFoldDB" id="A0A558QRD7"/>
<dbReference type="Proteomes" id="UP000318681">
    <property type="component" value="Unassembled WGS sequence"/>
</dbReference>